<comment type="similarity">
    <text evidence="7">Belongs to the phospholipase A2 family.</text>
</comment>
<dbReference type="GO" id="GO:0016042">
    <property type="term" value="P:lipid catabolic process"/>
    <property type="evidence" value="ECO:0007669"/>
    <property type="project" value="InterPro"/>
</dbReference>
<evidence type="ECO:0000256" key="4">
    <source>
        <dbReference type="PIRSR" id="PIRSR601211-1"/>
    </source>
</evidence>
<feature type="disulfide bond" evidence="6">
    <location>
        <begin position="95"/>
        <end position="106"/>
    </location>
</feature>
<feature type="chain" id="PRO_5034283388" description="Phospholipase A2" evidence="8">
    <location>
        <begin position="20"/>
        <end position="142"/>
    </location>
</feature>
<accession>A0A8C3PNQ6</accession>
<feature type="disulfide bond" evidence="6">
    <location>
        <begin position="61"/>
        <end position="115"/>
    </location>
</feature>
<feature type="binding site" evidence="5">
    <location>
        <position position="49"/>
    </location>
    <ligand>
        <name>Ca(2+)</name>
        <dbReference type="ChEBI" id="CHEBI:29108"/>
    </ligand>
</feature>
<dbReference type="GO" id="GO:0005543">
    <property type="term" value="F:phospholipid binding"/>
    <property type="evidence" value="ECO:0007669"/>
    <property type="project" value="TreeGrafter"/>
</dbReference>
<dbReference type="GO" id="GO:0005576">
    <property type="term" value="C:extracellular region"/>
    <property type="evidence" value="ECO:0007669"/>
    <property type="project" value="UniProtKB-SubCell"/>
</dbReference>
<evidence type="ECO:0000256" key="6">
    <source>
        <dbReference type="PIRSR" id="PIRSR601211-3"/>
    </source>
</evidence>
<feature type="domain" description="Phospholipase A2-like central" evidence="9">
    <location>
        <begin position="20"/>
        <end position="136"/>
    </location>
</feature>
<sequence>MKLFLLLLLCLVGLAPASSNLIQFAEMIKHTTGKSALSYNRYGCYCGWGGSKQPVDATDWCCHAHDCCYKRISSGFCSPKLVKYNYSAWGSQITCGSGSVCQMQTCECDKRAAECFQRKARSYDDRYRKYPKYLCKGPTPSC</sequence>
<dbReference type="GO" id="GO:0006644">
    <property type="term" value="P:phospholipid metabolic process"/>
    <property type="evidence" value="ECO:0007669"/>
    <property type="project" value="InterPro"/>
</dbReference>
<feature type="binding site" evidence="5">
    <location>
        <position position="47"/>
    </location>
    <ligand>
        <name>Ca(2+)</name>
        <dbReference type="ChEBI" id="CHEBI:29108"/>
    </ligand>
</feature>
<evidence type="ECO:0000256" key="7">
    <source>
        <dbReference type="RuleBase" id="RU003654"/>
    </source>
</evidence>
<dbReference type="Gene3D" id="1.20.90.10">
    <property type="entry name" value="Phospholipase A2 domain"/>
    <property type="match status" value="1"/>
</dbReference>
<feature type="active site" evidence="4">
    <location>
        <position position="109"/>
    </location>
</feature>
<keyword evidence="8" id="KW-0443">Lipid metabolism</keyword>
<dbReference type="PANTHER" id="PTHR11716">
    <property type="entry name" value="PHOSPHOLIPASE A2 FAMILY MEMBER"/>
    <property type="match status" value="1"/>
</dbReference>
<dbReference type="Ensembl" id="ENSCPGT00000016999.1">
    <property type="protein sequence ID" value="ENSCPGP00000015526.1"/>
    <property type="gene ID" value="ENSCPGG00000010939.1"/>
</dbReference>
<dbReference type="InterPro" id="IPR001211">
    <property type="entry name" value="PLA2"/>
</dbReference>
<dbReference type="InterPro" id="IPR036444">
    <property type="entry name" value="PLipase_A2_dom_sf"/>
</dbReference>
<dbReference type="SUPFAM" id="SSF48619">
    <property type="entry name" value="Phospholipase A2, PLA2"/>
    <property type="match status" value="1"/>
</dbReference>
<dbReference type="InterPro" id="IPR033113">
    <property type="entry name" value="PLA2_histidine"/>
</dbReference>
<evidence type="ECO:0000259" key="9">
    <source>
        <dbReference type="SMART" id="SM00085"/>
    </source>
</evidence>
<dbReference type="EC" id="3.1.1.4" evidence="8"/>
<comment type="cofactor">
    <cofactor evidence="5">
        <name>Ca(2+)</name>
        <dbReference type="ChEBI" id="CHEBI:29108"/>
    </cofactor>
    <text evidence="5">Binds 1 Ca(2+) ion per subunit.</text>
</comment>
<dbReference type="SMART" id="SM00085">
    <property type="entry name" value="PA2c"/>
    <property type="match status" value="1"/>
</dbReference>
<protein>
    <recommendedName>
        <fullName evidence="8">Phospholipase A2</fullName>
        <ecNumber evidence="8">3.1.1.4</ecNumber>
    </recommendedName>
</protein>
<feature type="disulfide bond" evidence="6">
    <location>
        <begin position="44"/>
        <end position="135"/>
    </location>
</feature>
<keyword evidence="8" id="KW-0732">Signal</keyword>
<comment type="catalytic activity">
    <reaction evidence="8">
        <text>a 1,2-diacyl-sn-glycero-3-phosphocholine + H2O = a 1-acyl-sn-glycero-3-phosphocholine + a fatty acid + H(+)</text>
        <dbReference type="Rhea" id="RHEA:15801"/>
        <dbReference type="ChEBI" id="CHEBI:15377"/>
        <dbReference type="ChEBI" id="CHEBI:15378"/>
        <dbReference type="ChEBI" id="CHEBI:28868"/>
        <dbReference type="ChEBI" id="CHEBI:57643"/>
        <dbReference type="ChEBI" id="CHEBI:58168"/>
        <dbReference type="EC" id="3.1.1.4"/>
    </reaction>
</comment>
<reference evidence="10" key="2">
    <citation type="submission" date="2025-09" db="UniProtKB">
        <authorList>
            <consortium name="Ensembl"/>
        </authorList>
    </citation>
    <scope>IDENTIFICATION</scope>
</reference>
<feature type="disulfide bond" evidence="6">
    <location>
        <begin position="77"/>
        <end position="101"/>
    </location>
</feature>
<dbReference type="FunFam" id="1.20.90.10:FF:000001">
    <property type="entry name" value="Basic phospholipase A2 homolog"/>
    <property type="match status" value="1"/>
</dbReference>
<feature type="disulfide bond" evidence="6">
    <location>
        <begin position="68"/>
        <end position="108"/>
    </location>
</feature>
<dbReference type="GO" id="GO:0047498">
    <property type="term" value="F:calcium-dependent phospholipase A2 activity"/>
    <property type="evidence" value="ECO:0007669"/>
    <property type="project" value="TreeGrafter"/>
</dbReference>
<organism evidence="10 11">
    <name type="scientific">Calidris pygmaea</name>
    <name type="common">Spoon-billed sandpiper</name>
    <dbReference type="NCBI Taxonomy" id="425635"/>
    <lineage>
        <taxon>Eukaryota</taxon>
        <taxon>Metazoa</taxon>
        <taxon>Chordata</taxon>
        <taxon>Craniata</taxon>
        <taxon>Vertebrata</taxon>
        <taxon>Euteleostomi</taxon>
        <taxon>Archelosauria</taxon>
        <taxon>Archosauria</taxon>
        <taxon>Dinosauria</taxon>
        <taxon>Saurischia</taxon>
        <taxon>Theropoda</taxon>
        <taxon>Coelurosauria</taxon>
        <taxon>Aves</taxon>
        <taxon>Neognathae</taxon>
        <taxon>Neoaves</taxon>
        <taxon>Charadriiformes</taxon>
        <taxon>Scolopacidae</taxon>
        <taxon>Calidris</taxon>
    </lineage>
</organism>
<evidence type="ECO:0000256" key="1">
    <source>
        <dbReference type="ARBA" id="ARBA00004613"/>
    </source>
</evidence>
<evidence type="ECO:0000313" key="10">
    <source>
        <dbReference type="Ensembl" id="ENSCPGP00000015526.1"/>
    </source>
</evidence>
<dbReference type="Proteomes" id="UP000694419">
    <property type="component" value="Unplaced"/>
</dbReference>
<keyword evidence="5" id="KW-0479">Metal-binding</keyword>
<evidence type="ECO:0000256" key="5">
    <source>
        <dbReference type="PIRSR" id="PIRSR601211-2"/>
    </source>
</evidence>
<keyword evidence="5 8" id="KW-0106">Calcium</keyword>
<dbReference type="PROSITE" id="PS00118">
    <property type="entry name" value="PA2_HIS"/>
    <property type="match status" value="1"/>
</dbReference>
<name>A0A8C3PNQ6_9CHAR</name>
<comment type="subcellular location">
    <subcellularLocation>
        <location evidence="1 8">Secreted</location>
    </subcellularLocation>
</comment>
<keyword evidence="2 8" id="KW-0964">Secreted</keyword>
<dbReference type="CDD" id="cd00125">
    <property type="entry name" value="PLA2c"/>
    <property type="match status" value="1"/>
</dbReference>
<dbReference type="AlphaFoldDB" id="A0A8C3PNQ6"/>
<keyword evidence="8" id="KW-0378">Hydrolase</keyword>
<feature type="binding site" evidence="5">
    <location>
        <position position="45"/>
    </location>
    <ligand>
        <name>Ca(2+)</name>
        <dbReference type="ChEBI" id="CHEBI:29108"/>
    </ligand>
</feature>
<feature type="signal peptide" evidence="8">
    <location>
        <begin position="1"/>
        <end position="19"/>
    </location>
</feature>
<evidence type="ECO:0000256" key="2">
    <source>
        <dbReference type="ARBA" id="ARBA00022525"/>
    </source>
</evidence>
<evidence type="ECO:0000256" key="3">
    <source>
        <dbReference type="ARBA" id="ARBA00023157"/>
    </source>
</evidence>
<evidence type="ECO:0000313" key="11">
    <source>
        <dbReference type="Proteomes" id="UP000694419"/>
    </source>
</evidence>
<keyword evidence="3 6" id="KW-1015">Disulfide bond</keyword>
<reference evidence="10" key="1">
    <citation type="submission" date="2025-08" db="UniProtKB">
        <authorList>
            <consortium name="Ensembl"/>
        </authorList>
    </citation>
    <scope>IDENTIFICATION</scope>
</reference>
<feature type="disulfide bond" evidence="6">
    <location>
        <begin position="46"/>
        <end position="62"/>
    </location>
</feature>
<dbReference type="GO" id="GO:0005509">
    <property type="term" value="F:calcium ion binding"/>
    <property type="evidence" value="ECO:0007669"/>
    <property type="project" value="InterPro"/>
</dbReference>
<keyword evidence="11" id="KW-1185">Reference proteome</keyword>
<feature type="binding site" evidence="5">
    <location>
        <position position="66"/>
    </location>
    <ligand>
        <name>Ca(2+)</name>
        <dbReference type="ChEBI" id="CHEBI:29108"/>
    </ligand>
</feature>
<dbReference type="InterPro" id="IPR016090">
    <property type="entry name" value="PLA2-like_dom"/>
</dbReference>
<dbReference type="PANTHER" id="PTHR11716:SF56">
    <property type="entry name" value="GROUP IIE SECRETORY PHOSPHOLIPASE A2"/>
    <property type="match status" value="1"/>
</dbReference>
<dbReference type="GO" id="GO:0050482">
    <property type="term" value="P:arachidonate secretion"/>
    <property type="evidence" value="ECO:0007669"/>
    <property type="project" value="InterPro"/>
</dbReference>
<feature type="active site" evidence="4">
    <location>
        <position position="65"/>
    </location>
</feature>
<dbReference type="Pfam" id="PF00068">
    <property type="entry name" value="Phospholip_A2_1"/>
    <property type="match status" value="1"/>
</dbReference>
<dbReference type="PRINTS" id="PR00389">
    <property type="entry name" value="PHPHLIPASEA2"/>
</dbReference>
<evidence type="ECO:0000256" key="8">
    <source>
        <dbReference type="RuleBase" id="RU361236"/>
    </source>
</evidence>
<proteinExistence type="inferred from homology"/>
<feature type="disulfide bond" evidence="6">
    <location>
        <begin position="67"/>
        <end position="142"/>
    </location>
</feature>